<evidence type="ECO:0000256" key="5">
    <source>
        <dbReference type="PROSITE-ProRule" id="PRU00302"/>
    </source>
</evidence>
<dbReference type="Proteomes" id="UP000694408">
    <property type="component" value="Unplaced"/>
</dbReference>
<dbReference type="PANTHER" id="PTHR19325:SF575">
    <property type="entry name" value="LOCOMOTION-RELATED PROTEIN HIKARU GENKI"/>
    <property type="match status" value="1"/>
</dbReference>
<dbReference type="InterPro" id="IPR000436">
    <property type="entry name" value="Sushi_SCR_CCP_dom"/>
</dbReference>
<evidence type="ECO:0000313" key="9">
    <source>
        <dbReference type="Proteomes" id="UP000694408"/>
    </source>
</evidence>
<dbReference type="SMART" id="SM00032">
    <property type="entry name" value="CCP"/>
    <property type="match status" value="3"/>
</dbReference>
<dbReference type="AlphaFoldDB" id="A0A8C5NST8"/>
<dbReference type="Pfam" id="PF00084">
    <property type="entry name" value="Sushi"/>
    <property type="match status" value="3"/>
</dbReference>
<keyword evidence="4" id="KW-0325">Glycoprotein</keyword>
<dbReference type="PANTHER" id="PTHR19325">
    <property type="entry name" value="COMPLEMENT COMPONENT-RELATED SUSHI DOMAIN-CONTAINING"/>
    <property type="match status" value="1"/>
</dbReference>
<feature type="domain" description="Sushi" evidence="7">
    <location>
        <begin position="97"/>
        <end position="161"/>
    </location>
</feature>
<dbReference type="InterPro" id="IPR035976">
    <property type="entry name" value="Sushi/SCR/CCP_sf"/>
</dbReference>
<dbReference type="InterPro" id="IPR050350">
    <property type="entry name" value="Compl-Cell_Adhes-Reg"/>
</dbReference>
<dbReference type="SUPFAM" id="SSF57535">
    <property type="entry name" value="Complement control module/SCR domain"/>
    <property type="match status" value="3"/>
</dbReference>
<dbReference type="PROSITE" id="PS50923">
    <property type="entry name" value="SUSHI"/>
    <property type="match status" value="3"/>
</dbReference>
<feature type="domain" description="Sushi" evidence="7">
    <location>
        <begin position="226"/>
        <end position="290"/>
    </location>
</feature>
<evidence type="ECO:0000256" key="4">
    <source>
        <dbReference type="ARBA" id="ARBA00023180"/>
    </source>
</evidence>
<evidence type="ECO:0000256" key="6">
    <source>
        <dbReference type="SAM" id="MobiDB-lite"/>
    </source>
</evidence>
<keyword evidence="1 5" id="KW-0768">Sushi</keyword>
<organism evidence="8 9">
    <name type="scientific">Junco hyemalis</name>
    <name type="common">Dark-eyed junco</name>
    <dbReference type="NCBI Taxonomy" id="40217"/>
    <lineage>
        <taxon>Eukaryota</taxon>
        <taxon>Metazoa</taxon>
        <taxon>Chordata</taxon>
        <taxon>Craniata</taxon>
        <taxon>Vertebrata</taxon>
        <taxon>Euteleostomi</taxon>
        <taxon>Archelosauria</taxon>
        <taxon>Archosauria</taxon>
        <taxon>Dinosauria</taxon>
        <taxon>Saurischia</taxon>
        <taxon>Theropoda</taxon>
        <taxon>Coelurosauria</taxon>
        <taxon>Aves</taxon>
        <taxon>Neognathae</taxon>
        <taxon>Neoaves</taxon>
        <taxon>Telluraves</taxon>
        <taxon>Australaves</taxon>
        <taxon>Passeriformes</taxon>
        <taxon>Passerellidae</taxon>
        <taxon>Junco</taxon>
    </lineage>
</organism>
<proteinExistence type="predicted"/>
<dbReference type="CDD" id="cd00033">
    <property type="entry name" value="CCP"/>
    <property type="match status" value="3"/>
</dbReference>
<accession>A0A8C5NST8</accession>
<feature type="region of interest" description="Disordered" evidence="6">
    <location>
        <begin position="614"/>
        <end position="650"/>
    </location>
</feature>
<name>A0A8C5NST8_JUNHY</name>
<keyword evidence="3" id="KW-1015">Disulfide bond</keyword>
<keyword evidence="2" id="KW-0677">Repeat</keyword>
<feature type="region of interest" description="Disordered" evidence="6">
    <location>
        <begin position="488"/>
        <end position="511"/>
    </location>
</feature>
<feature type="region of interest" description="Disordered" evidence="6">
    <location>
        <begin position="418"/>
        <end position="465"/>
    </location>
</feature>
<keyword evidence="9" id="KW-1185">Reference proteome</keyword>
<evidence type="ECO:0000256" key="1">
    <source>
        <dbReference type="ARBA" id="ARBA00022659"/>
    </source>
</evidence>
<dbReference type="Ensembl" id="ENSJHYT00000026957.1">
    <property type="protein sequence ID" value="ENSJHYP00000022354.1"/>
    <property type="gene ID" value="ENSJHYG00000016852.1"/>
</dbReference>
<feature type="compositionally biased region" description="Polar residues" evidence="6">
    <location>
        <begin position="433"/>
        <end position="443"/>
    </location>
</feature>
<feature type="region of interest" description="Disordered" evidence="6">
    <location>
        <begin position="576"/>
        <end position="598"/>
    </location>
</feature>
<feature type="region of interest" description="Disordered" evidence="6">
    <location>
        <begin position="1"/>
        <end position="29"/>
    </location>
</feature>
<reference evidence="8" key="1">
    <citation type="submission" date="2025-08" db="UniProtKB">
        <authorList>
            <consortium name="Ensembl"/>
        </authorList>
    </citation>
    <scope>IDENTIFICATION</scope>
</reference>
<evidence type="ECO:0000313" key="8">
    <source>
        <dbReference type="Ensembl" id="ENSJHYP00000022354.1"/>
    </source>
</evidence>
<sequence length="662" mass="70444">MPGAPGTAHPARSTPSPAPHHAPGFRQSLPGAELSSAELGWPGRAGGGSAELGAAPREWLRCPGSAGGPAMGSGRCCSLLLVLVVLVVLLELPAAWGDCGPLPNISHAEPRGDAKHQQSFSVGSTVTFACVPGYTKLPFLSNIIQCLSNSRWSSLPEFCGRSCPTPRSVQFATLSPEDKMQNFYAVNTTVRYICHLAYENTTAQLPTSTCLDNLTWTEVPELCQKKSCGIPANPEHGQVILKDILKDHLLGGTARVVCDHGYRLKGASPSIRCLLEGNKAVWSPLPACQVRTTAETNQTKPSEENPYWLASILIPSCIVPPVALGILAGIIVRRKENEKHSYNVNSQKQEVKGRDAAMHLEVMDEKKLPKPWNSYFCHTGKCHVCPSCEEQLHSALAPLSEPPHHGCAACQDWLSSQPQKPRSYSVPSVGDGDSQSPAGTSSPAMDVDMFRADGTGGAAPWRSEAEQPMDHQSDHICPTCESWLRAHTGQGDSRAVTPGERQHKGPQGPVCPPCTDRQLLSLIHGDTASSPVCPLAGQGTPAHLVPPHSPGCHLCPVCSLPSHAHLCQPQRLAPDGRSCSGHPKHPRSLGRLLKPSPGRGAPLIPACFRINPGAEEGTPAPIPGRDSAPSATKGPEITALTSPGLAQKQKNQTYFRPTSVLV</sequence>
<evidence type="ECO:0000256" key="2">
    <source>
        <dbReference type="ARBA" id="ARBA00022737"/>
    </source>
</evidence>
<evidence type="ECO:0000256" key="3">
    <source>
        <dbReference type="ARBA" id="ARBA00023157"/>
    </source>
</evidence>
<reference evidence="8" key="2">
    <citation type="submission" date="2025-09" db="UniProtKB">
        <authorList>
            <consortium name="Ensembl"/>
        </authorList>
    </citation>
    <scope>IDENTIFICATION</scope>
</reference>
<dbReference type="Gene3D" id="2.10.70.10">
    <property type="entry name" value="Complement Module, domain 1"/>
    <property type="match status" value="3"/>
</dbReference>
<protein>
    <recommendedName>
        <fullName evidence="7">Sushi domain-containing protein</fullName>
    </recommendedName>
</protein>
<comment type="caution">
    <text evidence="5">Lacks conserved residue(s) required for the propagation of feature annotation.</text>
</comment>
<feature type="domain" description="Sushi" evidence="7">
    <location>
        <begin position="162"/>
        <end position="225"/>
    </location>
</feature>
<evidence type="ECO:0000259" key="7">
    <source>
        <dbReference type="PROSITE" id="PS50923"/>
    </source>
</evidence>